<evidence type="ECO:0000256" key="6">
    <source>
        <dbReference type="PIRSR" id="PIRSR604808-3"/>
    </source>
</evidence>
<evidence type="ECO:0000256" key="2">
    <source>
        <dbReference type="ARBA" id="ARBA00022723"/>
    </source>
</evidence>
<dbReference type="InterPro" id="IPR004808">
    <property type="entry name" value="AP_endonuc_1"/>
</dbReference>
<dbReference type="OMA" id="NINCLAP"/>
<dbReference type="Pfam" id="PF03372">
    <property type="entry name" value="Exo_endo_phos"/>
    <property type="match status" value="1"/>
</dbReference>
<dbReference type="NCBIfam" id="TIGR00633">
    <property type="entry name" value="xth"/>
    <property type="match status" value="1"/>
</dbReference>
<dbReference type="GO" id="GO:0003906">
    <property type="term" value="F:DNA-(apurinic or apyrimidinic site) endonuclease activity"/>
    <property type="evidence" value="ECO:0007669"/>
    <property type="project" value="TreeGrafter"/>
</dbReference>
<feature type="compositionally biased region" description="Gly residues" evidence="8">
    <location>
        <begin position="354"/>
        <end position="367"/>
    </location>
</feature>
<dbReference type="PROSITE" id="PS51435">
    <property type="entry name" value="AP_NUCLEASE_F1_4"/>
    <property type="match status" value="1"/>
</dbReference>
<dbReference type="PANTHER" id="PTHR22748">
    <property type="entry name" value="AP ENDONUCLEASE"/>
    <property type="match status" value="1"/>
</dbReference>
<sequence>MKLLCWNINSLAPTVRNAVLKHGSWLGFFQEHGLDIACLQESKVPEDKLTKELCCVDGYQSFWAHSRQGRGHAPDIPPGPAAAQRCREKKGYSGVTTYASDAYAPLVLITDHGAFVLVNVYVPNAGDRPDRPRLHYKLRFLAALRRKCEELAVAGRELLLVGDFNVPAEARDVHPDLLPGGSLDELYGQEERAALHALTAAYPDVWRRLHPQEAATYSVWNEKTSARAFNRGLRIDYVLCTPGLLGRVVSCEILGPEVLPPNRPCAPCHSGRYCPPPAPGMLLKLRDVPPLPPHPPCQEWQRLHRRFVDTSQRSILGMFGAAGKKRAAAAPAAPAVPGSAAAAAPAPESAAAGPGAGSKGAEAGGDGADQDAGHRKKQRHDGSEAPAPAAEGDAAPPGPAGEDGSGQDAGEQGGGAASAGEAKPGSRSGEAAGKQQSGKPAAGRGKARGKQQQKQQQQKGVKEASEGGGQRTIGSFFAAAGGG</sequence>
<keyword evidence="7" id="KW-0234">DNA repair</keyword>
<evidence type="ECO:0000259" key="9">
    <source>
        <dbReference type="Pfam" id="PF03372"/>
    </source>
</evidence>
<keyword evidence="2 5" id="KW-0479">Metal-binding</keyword>
<protein>
    <recommendedName>
        <fullName evidence="7">DNA-(apurinic or apyrimidinic site) endonuclease</fullName>
        <ecNumber evidence="7">3.1.-.-</ecNumber>
    </recommendedName>
</protein>
<keyword evidence="11" id="KW-1185">Reference proteome</keyword>
<keyword evidence="5" id="KW-0464">Manganese</keyword>
<evidence type="ECO:0000256" key="7">
    <source>
        <dbReference type="RuleBase" id="RU362131"/>
    </source>
</evidence>
<comment type="cofactor">
    <cofactor evidence="5 7">
        <name>Mg(2+)</name>
        <dbReference type="ChEBI" id="CHEBI:18420"/>
    </cofactor>
    <cofactor evidence="5 7">
        <name>Mn(2+)</name>
        <dbReference type="ChEBI" id="CHEBI:29035"/>
    </cofactor>
    <text evidence="5 7">Probably binds two magnesium or manganese ions per subunit.</text>
</comment>
<dbReference type="Proteomes" id="UP000008141">
    <property type="component" value="Unassembled WGS sequence"/>
</dbReference>
<dbReference type="InParanoid" id="E1Z7Q9"/>
<feature type="binding site" evidence="5">
    <location>
        <position position="163"/>
    </location>
    <ligand>
        <name>Mg(2+)</name>
        <dbReference type="ChEBI" id="CHEBI:18420"/>
        <label>1</label>
    </ligand>
</feature>
<evidence type="ECO:0000313" key="10">
    <source>
        <dbReference type="EMBL" id="EFN58215.1"/>
    </source>
</evidence>
<keyword evidence="3" id="KW-0378">Hydrolase</keyword>
<feature type="binding site" evidence="5">
    <location>
        <position position="41"/>
    </location>
    <ligand>
        <name>Mg(2+)</name>
        <dbReference type="ChEBI" id="CHEBI:18420"/>
        <label>1</label>
    </ligand>
</feature>
<organism evidence="11">
    <name type="scientific">Chlorella variabilis</name>
    <name type="common">Green alga</name>
    <dbReference type="NCBI Taxonomy" id="554065"/>
    <lineage>
        <taxon>Eukaryota</taxon>
        <taxon>Viridiplantae</taxon>
        <taxon>Chlorophyta</taxon>
        <taxon>core chlorophytes</taxon>
        <taxon>Trebouxiophyceae</taxon>
        <taxon>Chlorellales</taxon>
        <taxon>Chlorellaceae</taxon>
        <taxon>Chlorella clade</taxon>
        <taxon>Chlorella</taxon>
    </lineage>
</organism>
<dbReference type="GO" id="GO:0008311">
    <property type="term" value="F:double-stranded DNA 3'-5' DNA exonuclease activity"/>
    <property type="evidence" value="ECO:0007669"/>
    <property type="project" value="TreeGrafter"/>
</dbReference>
<evidence type="ECO:0000313" key="11">
    <source>
        <dbReference type="Proteomes" id="UP000008141"/>
    </source>
</evidence>
<gene>
    <name evidence="10" type="ORF">CHLNCDRAFT_142087</name>
</gene>
<dbReference type="RefSeq" id="XP_005850317.1">
    <property type="nucleotide sequence ID" value="XM_005850255.1"/>
</dbReference>
<dbReference type="InterPro" id="IPR036691">
    <property type="entry name" value="Endo/exonu/phosph_ase_sf"/>
</dbReference>
<dbReference type="eggNOG" id="KOG1294">
    <property type="taxonomic scope" value="Eukaryota"/>
</dbReference>
<evidence type="ECO:0000256" key="4">
    <source>
        <dbReference type="ARBA" id="ARBA00022842"/>
    </source>
</evidence>
<proteinExistence type="inferred from homology"/>
<dbReference type="Gene3D" id="3.60.10.10">
    <property type="entry name" value="Endonuclease/exonuclease/phosphatase"/>
    <property type="match status" value="1"/>
</dbReference>
<evidence type="ECO:0000256" key="1">
    <source>
        <dbReference type="ARBA" id="ARBA00007092"/>
    </source>
</evidence>
<feature type="binding site" evidence="5">
    <location>
        <position position="165"/>
    </location>
    <ligand>
        <name>Mg(2+)</name>
        <dbReference type="ChEBI" id="CHEBI:18420"/>
        <label>1</label>
    </ligand>
</feature>
<dbReference type="PANTHER" id="PTHR22748:SF4">
    <property type="entry name" value="DNA-(APURINIC OR APYRIMIDINIC SITE) ENDONUCLEASE 2"/>
    <property type="match status" value="1"/>
</dbReference>
<dbReference type="InterPro" id="IPR005135">
    <property type="entry name" value="Endo/exonuclease/phosphatase"/>
</dbReference>
<dbReference type="SUPFAM" id="SSF56219">
    <property type="entry name" value="DNase I-like"/>
    <property type="match status" value="1"/>
</dbReference>
<feature type="site" description="Transition state stabilizer" evidence="6">
    <location>
        <position position="165"/>
    </location>
</feature>
<dbReference type="EMBL" id="GL433838">
    <property type="protein sequence ID" value="EFN58215.1"/>
    <property type="molecule type" value="Genomic_DNA"/>
</dbReference>
<keyword evidence="7" id="KW-0227">DNA damage</keyword>
<evidence type="ECO:0000256" key="3">
    <source>
        <dbReference type="ARBA" id="ARBA00022801"/>
    </source>
</evidence>
<dbReference type="KEGG" id="cvr:CHLNCDRAFT_142087"/>
<dbReference type="GO" id="GO:0005634">
    <property type="term" value="C:nucleus"/>
    <property type="evidence" value="ECO:0007669"/>
    <property type="project" value="TreeGrafter"/>
</dbReference>
<comment type="similarity">
    <text evidence="1 7">Belongs to the DNA repair enzymes AP/ExoA family.</text>
</comment>
<dbReference type="STRING" id="554065.E1Z7Q9"/>
<feature type="domain" description="Endonuclease/exonuclease/phosphatase" evidence="9">
    <location>
        <begin position="5"/>
        <end position="254"/>
    </location>
</feature>
<evidence type="ECO:0000256" key="5">
    <source>
        <dbReference type="PIRSR" id="PIRSR604808-2"/>
    </source>
</evidence>
<dbReference type="GeneID" id="17357323"/>
<feature type="site" description="Important for catalytic activity" evidence="6">
    <location>
        <position position="236"/>
    </location>
</feature>
<dbReference type="GO" id="GO:0006284">
    <property type="term" value="P:base-excision repair"/>
    <property type="evidence" value="ECO:0007669"/>
    <property type="project" value="TreeGrafter"/>
</dbReference>
<name>E1Z7Q9_CHLVA</name>
<accession>E1Z7Q9</accession>
<feature type="binding site" evidence="5">
    <location>
        <position position="7"/>
    </location>
    <ligand>
        <name>Mg(2+)</name>
        <dbReference type="ChEBI" id="CHEBI:18420"/>
        <label>1</label>
    </ligand>
</feature>
<dbReference type="OrthoDB" id="391817at2759"/>
<feature type="region of interest" description="Disordered" evidence="8">
    <location>
        <begin position="346"/>
        <end position="483"/>
    </location>
</feature>
<dbReference type="EC" id="3.1.-.-" evidence="7"/>
<keyword evidence="4 5" id="KW-0460">Magnesium</keyword>
<dbReference type="GO" id="GO:0008081">
    <property type="term" value="F:phosphoric diester hydrolase activity"/>
    <property type="evidence" value="ECO:0007669"/>
    <property type="project" value="TreeGrafter"/>
</dbReference>
<dbReference type="AlphaFoldDB" id="E1Z7Q9"/>
<evidence type="ECO:0000256" key="8">
    <source>
        <dbReference type="SAM" id="MobiDB-lite"/>
    </source>
</evidence>
<dbReference type="GO" id="GO:0046872">
    <property type="term" value="F:metal ion binding"/>
    <property type="evidence" value="ECO:0007669"/>
    <property type="project" value="UniProtKB-KW"/>
</dbReference>
<feature type="compositionally biased region" description="Low complexity" evidence="8">
    <location>
        <begin position="384"/>
        <end position="410"/>
    </location>
</feature>
<reference evidence="10 11" key="1">
    <citation type="journal article" date="2010" name="Plant Cell">
        <title>The Chlorella variabilis NC64A genome reveals adaptation to photosymbiosis, coevolution with viruses, and cryptic sex.</title>
        <authorList>
            <person name="Blanc G."/>
            <person name="Duncan G."/>
            <person name="Agarkova I."/>
            <person name="Borodovsky M."/>
            <person name="Gurnon J."/>
            <person name="Kuo A."/>
            <person name="Lindquist E."/>
            <person name="Lucas S."/>
            <person name="Pangilinan J."/>
            <person name="Polle J."/>
            <person name="Salamov A."/>
            <person name="Terry A."/>
            <person name="Yamada T."/>
            <person name="Dunigan D.D."/>
            <person name="Grigoriev I.V."/>
            <person name="Claverie J.M."/>
            <person name="Van Etten J.L."/>
        </authorList>
    </citation>
    <scope>NUCLEOTIDE SEQUENCE [LARGE SCALE GENOMIC DNA]</scope>
    <source>
        <strain evidence="10 11">NC64A</strain>
    </source>
</reference>